<reference evidence="1" key="2">
    <citation type="journal article" date="2021" name="PeerJ">
        <title>Extensive microbial diversity within the chicken gut microbiome revealed by metagenomics and culture.</title>
        <authorList>
            <person name="Gilroy R."/>
            <person name="Ravi A."/>
            <person name="Getino M."/>
            <person name="Pursley I."/>
            <person name="Horton D.L."/>
            <person name="Alikhan N.F."/>
            <person name="Baker D."/>
            <person name="Gharbi K."/>
            <person name="Hall N."/>
            <person name="Watson M."/>
            <person name="Adriaenssens E.M."/>
            <person name="Foster-Nyarko E."/>
            <person name="Jarju S."/>
            <person name="Secka A."/>
            <person name="Antonio M."/>
            <person name="Oren A."/>
            <person name="Chaudhuri R.R."/>
            <person name="La Ragione R."/>
            <person name="Hildebrand F."/>
            <person name="Pallen M.J."/>
        </authorList>
    </citation>
    <scope>NUCLEOTIDE SEQUENCE</scope>
    <source>
        <strain evidence="1">CHK123-3438</strain>
    </source>
</reference>
<proteinExistence type="predicted"/>
<reference evidence="1" key="1">
    <citation type="submission" date="2020-10" db="EMBL/GenBank/DDBJ databases">
        <authorList>
            <person name="Gilroy R."/>
        </authorList>
    </citation>
    <scope>NUCLEOTIDE SEQUENCE</scope>
    <source>
        <strain evidence="1">CHK123-3438</strain>
    </source>
</reference>
<sequence>MDNERKMSILTLQRELCKEIREITSDLQMKQPGSTELTAPRVFGQNLPIPRKKDEDIGYGDTDIPDEEDQYGIGFLFPWILVKLDLGNVYASNERQRISVILVIGVFDDDLEANGHERIVIIVERIMERFAKDPLLGGQIVAVPVDDDHMFRWSLQDEDTHPQYFGALEMAFEMPGFEREDYYGFA</sequence>
<protein>
    <submittedName>
        <fullName evidence="1">Uncharacterized protein</fullName>
    </submittedName>
</protein>
<accession>A0A9D1KGS4</accession>
<evidence type="ECO:0000313" key="1">
    <source>
        <dbReference type="EMBL" id="HIT42431.1"/>
    </source>
</evidence>
<dbReference type="AlphaFoldDB" id="A0A9D1KGS4"/>
<evidence type="ECO:0000313" key="2">
    <source>
        <dbReference type="Proteomes" id="UP000886860"/>
    </source>
</evidence>
<comment type="caution">
    <text evidence="1">The sequence shown here is derived from an EMBL/GenBank/DDBJ whole genome shotgun (WGS) entry which is preliminary data.</text>
</comment>
<dbReference type="Proteomes" id="UP000886860">
    <property type="component" value="Unassembled WGS sequence"/>
</dbReference>
<gene>
    <name evidence="1" type="ORF">IAB60_10145</name>
</gene>
<organism evidence="1 2">
    <name type="scientific">Candidatus Caccovicinus merdipullorum</name>
    <dbReference type="NCBI Taxonomy" id="2840724"/>
    <lineage>
        <taxon>Bacteria</taxon>
        <taxon>Bacillati</taxon>
        <taxon>Bacillota</taxon>
        <taxon>Clostridia</taxon>
        <taxon>Eubacteriales</taxon>
        <taxon>Candidatus Caccovicinus</taxon>
    </lineage>
</organism>
<dbReference type="EMBL" id="DVKS01000173">
    <property type="protein sequence ID" value="HIT42431.1"/>
    <property type="molecule type" value="Genomic_DNA"/>
</dbReference>
<name>A0A9D1KGS4_9FIRM</name>